<comment type="caution">
    <text evidence="2">The sequence shown here is derived from an EMBL/GenBank/DDBJ whole genome shotgun (WGS) entry which is preliminary data.</text>
</comment>
<protein>
    <submittedName>
        <fullName evidence="2">Uncharacterized protein</fullName>
    </submittedName>
</protein>
<sequence length="61" mass="6517">MGSGKEPPQFLEKVSTSITGVPRGKGAMPGRRGTDGVVGGRLAEGRPKESPMQTSYQNWKE</sequence>
<dbReference type="AlphaFoldDB" id="A0AAW2WWH6"/>
<proteinExistence type="predicted"/>
<dbReference type="EMBL" id="JACGWN010000007">
    <property type="protein sequence ID" value="KAL0444450.1"/>
    <property type="molecule type" value="Genomic_DNA"/>
</dbReference>
<evidence type="ECO:0000256" key="1">
    <source>
        <dbReference type="SAM" id="MobiDB-lite"/>
    </source>
</evidence>
<evidence type="ECO:0000313" key="2">
    <source>
        <dbReference type="EMBL" id="KAL0444450.1"/>
    </source>
</evidence>
<reference evidence="2" key="2">
    <citation type="journal article" date="2024" name="Plant">
        <title>Genomic evolution and insights into agronomic trait innovations of Sesamum species.</title>
        <authorList>
            <person name="Miao H."/>
            <person name="Wang L."/>
            <person name="Qu L."/>
            <person name="Liu H."/>
            <person name="Sun Y."/>
            <person name="Le M."/>
            <person name="Wang Q."/>
            <person name="Wei S."/>
            <person name="Zheng Y."/>
            <person name="Lin W."/>
            <person name="Duan Y."/>
            <person name="Cao H."/>
            <person name="Xiong S."/>
            <person name="Wang X."/>
            <person name="Wei L."/>
            <person name="Li C."/>
            <person name="Ma Q."/>
            <person name="Ju M."/>
            <person name="Zhao R."/>
            <person name="Li G."/>
            <person name="Mu C."/>
            <person name="Tian Q."/>
            <person name="Mei H."/>
            <person name="Zhang T."/>
            <person name="Gao T."/>
            <person name="Zhang H."/>
        </authorList>
    </citation>
    <scope>NUCLEOTIDE SEQUENCE</scope>
    <source>
        <strain evidence="2">KEN1</strain>
    </source>
</reference>
<feature type="region of interest" description="Disordered" evidence="1">
    <location>
        <begin position="1"/>
        <end position="61"/>
    </location>
</feature>
<organism evidence="2">
    <name type="scientific">Sesamum latifolium</name>
    <dbReference type="NCBI Taxonomy" id="2727402"/>
    <lineage>
        <taxon>Eukaryota</taxon>
        <taxon>Viridiplantae</taxon>
        <taxon>Streptophyta</taxon>
        <taxon>Embryophyta</taxon>
        <taxon>Tracheophyta</taxon>
        <taxon>Spermatophyta</taxon>
        <taxon>Magnoliopsida</taxon>
        <taxon>eudicotyledons</taxon>
        <taxon>Gunneridae</taxon>
        <taxon>Pentapetalae</taxon>
        <taxon>asterids</taxon>
        <taxon>lamiids</taxon>
        <taxon>Lamiales</taxon>
        <taxon>Pedaliaceae</taxon>
        <taxon>Sesamum</taxon>
    </lineage>
</organism>
<gene>
    <name evidence="2" type="ORF">Slati_2167700</name>
</gene>
<feature type="compositionally biased region" description="Polar residues" evidence="1">
    <location>
        <begin position="51"/>
        <end position="61"/>
    </location>
</feature>
<name>A0AAW2WWH6_9LAMI</name>
<accession>A0AAW2WWH6</accession>
<reference evidence="2" key="1">
    <citation type="submission" date="2020-06" db="EMBL/GenBank/DDBJ databases">
        <authorList>
            <person name="Li T."/>
            <person name="Hu X."/>
            <person name="Zhang T."/>
            <person name="Song X."/>
            <person name="Zhang H."/>
            <person name="Dai N."/>
            <person name="Sheng W."/>
            <person name="Hou X."/>
            <person name="Wei L."/>
        </authorList>
    </citation>
    <scope>NUCLEOTIDE SEQUENCE</scope>
    <source>
        <strain evidence="2">KEN1</strain>
        <tissue evidence="2">Leaf</tissue>
    </source>
</reference>